<keyword evidence="1" id="KW-0732">Signal</keyword>
<dbReference type="RefSeq" id="WP_188659593.1">
    <property type="nucleotide sequence ID" value="NZ_BMIH01000004.1"/>
</dbReference>
<feature type="signal peptide" evidence="1">
    <location>
        <begin position="1"/>
        <end position="28"/>
    </location>
</feature>
<dbReference type="Proteomes" id="UP000623067">
    <property type="component" value="Unassembled WGS sequence"/>
</dbReference>
<dbReference type="InterPro" id="IPR042047">
    <property type="entry name" value="SleB_dom1"/>
</dbReference>
<reference evidence="3" key="2">
    <citation type="submission" date="2020-09" db="EMBL/GenBank/DDBJ databases">
        <authorList>
            <person name="Sun Q."/>
            <person name="Zhou Y."/>
        </authorList>
    </citation>
    <scope>NUCLEOTIDE SEQUENCE</scope>
    <source>
        <strain evidence="3">CGMCC 1.15330</strain>
    </source>
</reference>
<keyword evidence="4" id="KW-1185">Reference proteome</keyword>
<gene>
    <name evidence="3" type="ORF">GCM10011380_30080</name>
</gene>
<name>A0A916TCY8_9SPHN</name>
<dbReference type="EMBL" id="BMIH01000004">
    <property type="protein sequence ID" value="GGB38650.1"/>
    <property type="molecule type" value="Genomic_DNA"/>
</dbReference>
<dbReference type="Gene3D" id="1.10.10.2520">
    <property type="entry name" value="Cell wall hydrolase SleB, domain 1"/>
    <property type="match status" value="1"/>
</dbReference>
<reference evidence="3" key="1">
    <citation type="journal article" date="2014" name="Int. J. Syst. Evol. Microbiol.">
        <title>Complete genome sequence of Corynebacterium casei LMG S-19264T (=DSM 44701T), isolated from a smear-ripened cheese.</title>
        <authorList>
            <consortium name="US DOE Joint Genome Institute (JGI-PGF)"/>
            <person name="Walter F."/>
            <person name="Albersmeier A."/>
            <person name="Kalinowski J."/>
            <person name="Ruckert C."/>
        </authorList>
    </citation>
    <scope>NUCLEOTIDE SEQUENCE</scope>
    <source>
        <strain evidence="3">CGMCC 1.15330</strain>
    </source>
</reference>
<protein>
    <recommendedName>
        <fullName evidence="2">Cell wall hydrolase SleB domain-containing protein</fullName>
    </recommendedName>
</protein>
<evidence type="ECO:0000313" key="3">
    <source>
        <dbReference type="EMBL" id="GGB38650.1"/>
    </source>
</evidence>
<evidence type="ECO:0000259" key="2">
    <source>
        <dbReference type="Pfam" id="PF07486"/>
    </source>
</evidence>
<feature type="chain" id="PRO_5037392134" description="Cell wall hydrolase SleB domain-containing protein" evidence="1">
    <location>
        <begin position="29"/>
        <end position="223"/>
    </location>
</feature>
<accession>A0A916TCY8</accession>
<proteinExistence type="predicted"/>
<comment type="caution">
    <text evidence="3">The sequence shown here is derived from an EMBL/GenBank/DDBJ whole genome shotgun (WGS) entry which is preliminary data.</text>
</comment>
<dbReference type="GO" id="GO:0016787">
    <property type="term" value="F:hydrolase activity"/>
    <property type="evidence" value="ECO:0007669"/>
    <property type="project" value="InterPro"/>
</dbReference>
<evidence type="ECO:0000256" key="1">
    <source>
        <dbReference type="SAM" id="SignalP"/>
    </source>
</evidence>
<sequence>MTLISRVASFAAMTLTAAGLLTTSPGWATGLDQSLIAAPGLATINTLAPHMVPAVETTATVVEPAAPEAPAPTEQTGPQADQDDQDFATLADAVAAQDASAEMDEATRCLAGAIYFEAKGEPLTGQLAVAEVVINRAKSGRFPTDLCSVIKQRGQFGFVRDGRIPAIDQGRTSWRTAVAVARVALADMWDSAASNALYFNAHGRSPGAGIRKIAAIGNHVFYR</sequence>
<evidence type="ECO:0000313" key="4">
    <source>
        <dbReference type="Proteomes" id="UP000623067"/>
    </source>
</evidence>
<dbReference type="AlphaFoldDB" id="A0A916TCY8"/>
<feature type="domain" description="Cell wall hydrolase SleB" evidence="2">
    <location>
        <begin position="120"/>
        <end position="222"/>
    </location>
</feature>
<dbReference type="Pfam" id="PF07486">
    <property type="entry name" value="Hydrolase_2"/>
    <property type="match status" value="1"/>
</dbReference>
<dbReference type="InterPro" id="IPR011105">
    <property type="entry name" value="Cell_wall_hydrolase_SleB"/>
</dbReference>
<organism evidence="3 4">
    <name type="scientific">Sphingomonas metalli</name>
    <dbReference type="NCBI Taxonomy" id="1779358"/>
    <lineage>
        <taxon>Bacteria</taxon>
        <taxon>Pseudomonadati</taxon>
        <taxon>Pseudomonadota</taxon>
        <taxon>Alphaproteobacteria</taxon>
        <taxon>Sphingomonadales</taxon>
        <taxon>Sphingomonadaceae</taxon>
        <taxon>Sphingomonas</taxon>
    </lineage>
</organism>